<protein>
    <submittedName>
        <fullName evidence="1">Phytanoyl-CoA dioxygenase family protein</fullName>
    </submittedName>
</protein>
<reference evidence="1" key="1">
    <citation type="submission" date="2021-05" db="EMBL/GenBank/DDBJ databases">
        <authorList>
            <person name="Pietrasiak N."/>
            <person name="Ward R."/>
            <person name="Stajich J.E."/>
            <person name="Kurbessoian T."/>
        </authorList>
    </citation>
    <scope>NUCLEOTIDE SEQUENCE</scope>
    <source>
        <strain evidence="1">CPER-KK1</strain>
    </source>
</reference>
<dbReference type="InterPro" id="IPR008775">
    <property type="entry name" value="Phytyl_CoA_dOase-like"/>
</dbReference>
<evidence type="ECO:0000313" key="2">
    <source>
        <dbReference type="Proteomes" id="UP000753908"/>
    </source>
</evidence>
<name>A0A951U7R1_9CYAN</name>
<dbReference type="SUPFAM" id="SSF51197">
    <property type="entry name" value="Clavaminate synthase-like"/>
    <property type="match status" value="1"/>
</dbReference>
<dbReference type="GO" id="GO:0016706">
    <property type="term" value="F:2-oxoglutarate-dependent dioxygenase activity"/>
    <property type="evidence" value="ECO:0007669"/>
    <property type="project" value="UniProtKB-ARBA"/>
</dbReference>
<dbReference type="Gene3D" id="2.60.120.620">
    <property type="entry name" value="q2cbj1_9rhob like domain"/>
    <property type="match status" value="1"/>
</dbReference>
<keyword evidence="1" id="KW-0560">Oxidoreductase</keyword>
<keyword evidence="1" id="KW-0223">Dioxygenase</keyword>
<sequence length="243" mass="27546">MNELERYLFDLQGFIVIENALTTEQIKALNKLLDQQIAKVDEPGKLNFRFDGLLPLGDAFHTLIDNPCITPYLIALLGAEFRLDHDYVHIIRQGKGPIGTHLHGGATPYDPCQYYTYKNGRMYNGLCAVAYNLTDVNLGEGGFGCIPGSHKSNLPFPDQWRDLEQPHPCVQTLTGKAGTAILFTEALTHGTLPWKGQQERRTLFYKYSPHPSAWSRYYYNPDDYPELTEAQRRILKTPGVYPP</sequence>
<proteinExistence type="predicted"/>
<gene>
    <name evidence="1" type="ORF">KME25_00890</name>
</gene>
<organism evidence="1 2">
    <name type="scientific">Symplocastrum torsivum CPER-KK1</name>
    <dbReference type="NCBI Taxonomy" id="450513"/>
    <lineage>
        <taxon>Bacteria</taxon>
        <taxon>Bacillati</taxon>
        <taxon>Cyanobacteriota</taxon>
        <taxon>Cyanophyceae</taxon>
        <taxon>Oscillatoriophycideae</taxon>
        <taxon>Oscillatoriales</taxon>
        <taxon>Microcoleaceae</taxon>
        <taxon>Symplocastrum</taxon>
    </lineage>
</organism>
<dbReference type="EMBL" id="JAHHIF010000001">
    <property type="protein sequence ID" value="MBW4542997.1"/>
    <property type="molecule type" value="Genomic_DNA"/>
</dbReference>
<dbReference type="Proteomes" id="UP000753908">
    <property type="component" value="Unassembled WGS sequence"/>
</dbReference>
<reference evidence="1" key="2">
    <citation type="journal article" date="2022" name="Microbiol. Resour. Announc.">
        <title>Metagenome Sequencing to Explore Phylogenomics of Terrestrial Cyanobacteria.</title>
        <authorList>
            <person name="Ward R.D."/>
            <person name="Stajich J.E."/>
            <person name="Johansen J.R."/>
            <person name="Huntemann M."/>
            <person name="Clum A."/>
            <person name="Foster B."/>
            <person name="Foster B."/>
            <person name="Roux S."/>
            <person name="Palaniappan K."/>
            <person name="Varghese N."/>
            <person name="Mukherjee S."/>
            <person name="Reddy T.B.K."/>
            <person name="Daum C."/>
            <person name="Copeland A."/>
            <person name="Chen I.A."/>
            <person name="Ivanova N.N."/>
            <person name="Kyrpides N.C."/>
            <person name="Shapiro N."/>
            <person name="Eloe-Fadrosh E.A."/>
            <person name="Pietrasiak N."/>
        </authorList>
    </citation>
    <scope>NUCLEOTIDE SEQUENCE</scope>
    <source>
        <strain evidence="1">CPER-KK1</strain>
    </source>
</reference>
<evidence type="ECO:0000313" key="1">
    <source>
        <dbReference type="EMBL" id="MBW4542997.1"/>
    </source>
</evidence>
<accession>A0A951U7R1</accession>
<dbReference type="AlphaFoldDB" id="A0A951U7R1"/>
<comment type="caution">
    <text evidence="1">The sequence shown here is derived from an EMBL/GenBank/DDBJ whole genome shotgun (WGS) entry which is preliminary data.</text>
</comment>
<dbReference type="Pfam" id="PF05721">
    <property type="entry name" value="PhyH"/>
    <property type="match status" value="1"/>
</dbReference>